<keyword evidence="3" id="KW-1185">Reference proteome</keyword>
<dbReference type="InterPro" id="IPR006315">
    <property type="entry name" value="OM_autotransptr_brl_dom"/>
</dbReference>
<proteinExistence type="predicted"/>
<dbReference type="SUPFAM" id="SSF103515">
    <property type="entry name" value="Autotransporter"/>
    <property type="match status" value="1"/>
</dbReference>
<evidence type="ECO:0000313" key="2">
    <source>
        <dbReference type="EMBL" id="KAG1536267.1"/>
    </source>
</evidence>
<dbReference type="Gene3D" id="3.40.190.150">
    <property type="entry name" value="Bordetella uptake gene, domain 1"/>
    <property type="match status" value="1"/>
</dbReference>
<feature type="compositionally biased region" description="Gly residues" evidence="1">
    <location>
        <begin position="171"/>
        <end position="182"/>
    </location>
</feature>
<dbReference type="EMBL" id="JAANIU010007952">
    <property type="protein sequence ID" value="KAG1536267.1"/>
    <property type="molecule type" value="Genomic_DNA"/>
</dbReference>
<evidence type="ECO:0000256" key="1">
    <source>
        <dbReference type="SAM" id="MobiDB-lite"/>
    </source>
</evidence>
<dbReference type="InterPro" id="IPR042100">
    <property type="entry name" value="Bug_dom1"/>
</dbReference>
<evidence type="ECO:0000313" key="3">
    <source>
        <dbReference type="Proteomes" id="UP000740926"/>
    </source>
</evidence>
<dbReference type="PANTHER" id="PTHR42928:SF5">
    <property type="entry name" value="BLR1237 PROTEIN"/>
    <property type="match status" value="1"/>
</dbReference>
<dbReference type="InterPro" id="IPR005064">
    <property type="entry name" value="BUG"/>
</dbReference>
<feature type="region of interest" description="Disordered" evidence="1">
    <location>
        <begin position="170"/>
        <end position="200"/>
    </location>
</feature>
<dbReference type="InterPro" id="IPR036709">
    <property type="entry name" value="Autotransporte_beta_dom_sf"/>
</dbReference>
<dbReference type="Gene3D" id="3.40.190.10">
    <property type="entry name" value="Periplasmic binding protein-like II"/>
    <property type="match status" value="1"/>
</dbReference>
<dbReference type="NCBIfam" id="TIGR01414">
    <property type="entry name" value="autotrans_barl"/>
    <property type="match status" value="1"/>
</dbReference>
<gene>
    <name evidence="2" type="ORF">G6F50_015107</name>
</gene>
<organism evidence="2 3">
    <name type="scientific">Rhizopus delemar</name>
    <dbReference type="NCBI Taxonomy" id="936053"/>
    <lineage>
        <taxon>Eukaryota</taxon>
        <taxon>Fungi</taxon>
        <taxon>Fungi incertae sedis</taxon>
        <taxon>Mucoromycota</taxon>
        <taxon>Mucoromycotina</taxon>
        <taxon>Mucoromycetes</taxon>
        <taxon>Mucorales</taxon>
        <taxon>Mucorineae</taxon>
        <taxon>Rhizopodaceae</taxon>
        <taxon>Rhizopus</taxon>
    </lineage>
</organism>
<comment type="caution">
    <text evidence="2">The sequence shown here is derived from an EMBL/GenBank/DDBJ whole genome shotgun (WGS) entry which is preliminary data.</text>
</comment>
<dbReference type="AlphaFoldDB" id="A0A9P6XZY3"/>
<reference evidence="2 3" key="1">
    <citation type="journal article" date="2020" name="Microb. Genom.">
        <title>Genetic diversity of clinical and environmental Mucorales isolates obtained from an investigation of mucormycosis cases among solid organ transplant recipients.</title>
        <authorList>
            <person name="Nguyen M.H."/>
            <person name="Kaul D."/>
            <person name="Muto C."/>
            <person name="Cheng S.J."/>
            <person name="Richter R.A."/>
            <person name="Bruno V.M."/>
            <person name="Liu G."/>
            <person name="Beyhan S."/>
            <person name="Sundermann A.J."/>
            <person name="Mounaud S."/>
            <person name="Pasculle A.W."/>
            <person name="Nierman W.C."/>
            <person name="Driscoll E."/>
            <person name="Cumbie R."/>
            <person name="Clancy C.J."/>
            <person name="Dupont C.L."/>
        </authorList>
    </citation>
    <scope>NUCLEOTIDE SEQUENCE [LARGE SCALE GENOMIC DNA]</scope>
    <source>
        <strain evidence="2 3">GL24</strain>
    </source>
</reference>
<protein>
    <submittedName>
        <fullName evidence="2">Uncharacterized protein</fullName>
    </submittedName>
</protein>
<dbReference type="Proteomes" id="UP000740926">
    <property type="component" value="Unassembled WGS sequence"/>
</dbReference>
<sequence>MKDLTPVASVAVAPVAIVATKALPVKDFAGLVEYARAHPEGVRYGTPGQGTVAHIGMAAVTTQTNTKMLHVPYRGNSQALTVGADLWRHESGSSAGVMLSSGNATSTSTNELTGYYARGKVKGEALGIYGTWRGGNGAVFDPALEQQGRIALDVDTVPLVLRWASLATDAGPGGHRAGGRRGVGQVHHHCDADARHRRHS</sequence>
<dbReference type="PANTHER" id="PTHR42928">
    <property type="entry name" value="TRICARBOXYLATE-BINDING PROTEIN"/>
    <property type="match status" value="1"/>
</dbReference>
<accession>A0A9P6XZY3</accession>
<name>A0A9P6XZY3_9FUNG</name>
<dbReference type="Pfam" id="PF03401">
    <property type="entry name" value="TctC"/>
    <property type="match status" value="1"/>
</dbReference>
<dbReference type="GO" id="GO:0019867">
    <property type="term" value="C:outer membrane"/>
    <property type="evidence" value="ECO:0007669"/>
    <property type="project" value="InterPro"/>
</dbReference>